<dbReference type="SUPFAM" id="SSF53474">
    <property type="entry name" value="alpha/beta-Hydrolases"/>
    <property type="match status" value="1"/>
</dbReference>
<dbReference type="EC" id="3.1.2.14" evidence="1"/>
<dbReference type="InterPro" id="IPR001031">
    <property type="entry name" value="Thioesterase"/>
</dbReference>
<gene>
    <name evidence="3" type="ORF">GWI33_003822</name>
</gene>
<dbReference type="EMBL" id="JAACXV010000436">
    <property type="protein sequence ID" value="KAF7277686.1"/>
    <property type="molecule type" value="Genomic_DNA"/>
</dbReference>
<proteinExistence type="predicted"/>
<dbReference type="Gene3D" id="3.40.50.1820">
    <property type="entry name" value="alpha/beta hydrolase"/>
    <property type="match status" value="1"/>
</dbReference>
<protein>
    <recommendedName>
        <fullName evidence="1">oleoyl-[acyl-carrier-protein] hydrolase</fullName>
        <ecNumber evidence="1">3.1.2.14</ecNumber>
    </recommendedName>
</protein>
<dbReference type="GO" id="GO:0016297">
    <property type="term" value="F:fatty acyl-[ACP] hydrolase activity"/>
    <property type="evidence" value="ECO:0007669"/>
    <property type="project" value="UniProtKB-EC"/>
</dbReference>
<evidence type="ECO:0000313" key="3">
    <source>
        <dbReference type="EMBL" id="KAF7277686.1"/>
    </source>
</evidence>
<feature type="domain" description="Thioesterase" evidence="2">
    <location>
        <begin position="10"/>
        <end position="192"/>
    </location>
</feature>
<dbReference type="InterPro" id="IPR029058">
    <property type="entry name" value="AB_hydrolase_fold"/>
</dbReference>
<evidence type="ECO:0000313" key="4">
    <source>
        <dbReference type="Proteomes" id="UP000625711"/>
    </source>
</evidence>
<comment type="caution">
    <text evidence="3">The sequence shown here is derived from an EMBL/GenBank/DDBJ whole genome shotgun (WGS) entry which is preliminary data.</text>
</comment>
<evidence type="ECO:0000256" key="1">
    <source>
        <dbReference type="ARBA" id="ARBA00012480"/>
    </source>
</evidence>
<keyword evidence="4" id="KW-1185">Reference proteome</keyword>
<dbReference type="OrthoDB" id="329835at2759"/>
<dbReference type="Proteomes" id="UP000625711">
    <property type="component" value="Unassembled WGS sequence"/>
</dbReference>
<accession>A0A834IEX1</accession>
<dbReference type="Pfam" id="PF00975">
    <property type="entry name" value="Thioesterase"/>
    <property type="match status" value="1"/>
</dbReference>
<reference evidence="3" key="1">
    <citation type="submission" date="2020-08" db="EMBL/GenBank/DDBJ databases">
        <title>Genome sequencing and assembly of the red palm weevil Rhynchophorus ferrugineus.</title>
        <authorList>
            <person name="Dias G.B."/>
            <person name="Bergman C.M."/>
            <person name="Manee M."/>
        </authorList>
    </citation>
    <scope>NUCLEOTIDE SEQUENCE</scope>
    <source>
        <strain evidence="3">AA-2017</strain>
        <tissue evidence="3">Whole larva</tissue>
    </source>
</reference>
<dbReference type="AlphaFoldDB" id="A0A834IEX1"/>
<name>A0A834IEX1_RHYFE</name>
<sequence>MIVQEKVSKSEAFNIVCYSFGGAVALEVARHLENEGYKGTIVCIDSSPDYLKTWANSLEADSDDKIQVSLLAHLMSLRLPLDVVANNLQSLKNLKTFEERMDLADQITFSEAKQSFGYMRTFTISVYKRIKALIHWEPHFTLQSKIVLFKSTLSSVELKESDYGLSKISEYPVEVKSIDGNHVTVLDNIKLAKDINNIFWGEIIHNGYKE</sequence>
<organism evidence="3 4">
    <name type="scientific">Rhynchophorus ferrugineus</name>
    <name type="common">Red palm weevil</name>
    <name type="synonym">Curculio ferrugineus</name>
    <dbReference type="NCBI Taxonomy" id="354439"/>
    <lineage>
        <taxon>Eukaryota</taxon>
        <taxon>Metazoa</taxon>
        <taxon>Ecdysozoa</taxon>
        <taxon>Arthropoda</taxon>
        <taxon>Hexapoda</taxon>
        <taxon>Insecta</taxon>
        <taxon>Pterygota</taxon>
        <taxon>Neoptera</taxon>
        <taxon>Endopterygota</taxon>
        <taxon>Coleoptera</taxon>
        <taxon>Polyphaga</taxon>
        <taxon>Cucujiformia</taxon>
        <taxon>Curculionidae</taxon>
        <taxon>Dryophthorinae</taxon>
        <taxon>Rhynchophorus</taxon>
    </lineage>
</organism>
<evidence type="ECO:0000259" key="2">
    <source>
        <dbReference type="Pfam" id="PF00975"/>
    </source>
</evidence>